<comment type="caution">
    <text evidence="2">The sequence shown here is derived from an EMBL/GenBank/DDBJ whole genome shotgun (WGS) entry which is preliminary data.</text>
</comment>
<keyword evidence="1" id="KW-1133">Transmembrane helix</keyword>
<feature type="transmembrane region" description="Helical" evidence="1">
    <location>
        <begin position="6"/>
        <end position="31"/>
    </location>
</feature>
<proteinExistence type="predicted"/>
<keyword evidence="3" id="KW-1185">Reference proteome</keyword>
<dbReference type="PANTHER" id="PTHR33264">
    <property type="entry name" value="EXPRESSED PROTEIN"/>
    <property type="match status" value="1"/>
</dbReference>
<sequence length="156" mass="17945">MEDWNMLAADCVVISCCCQCLILQIIIFILLKLPCKLIRKTKEYAKKKLRTRDKKQAEKRTESVKSRFQDEFVEFHEGSIAIQIEELHRGYGFESCIEEVERVLGDFSQKGEFAFGSFWGRQGLGASSTCVAKQEVDLSLVQFEIVEIDNSFRCSK</sequence>
<dbReference type="Proteomes" id="UP001174677">
    <property type="component" value="Chromosome 13"/>
</dbReference>
<accession>A0ABQ9LCK8</accession>
<organism evidence="2 3">
    <name type="scientific">Hevea brasiliensis</name>
    <name type="common">Para rubber tree</name>
    <name type="synonym">Siphonia brasiliensis</name>
    <dbReference type="NCBI Taxonomy" id="3981"/>
    <lineage>
        <taxon>Eukaryota</taxon>
        <taxon>Viridiplantae</taxon>
        <taxon>Streptophyta</taxon>
        <taxon>Embryophyta</taxon>
        <taxon>Tracheophyta</taxon>
        <taxon>Spermatophyta</taxon>
        <taxon>Magnoliopsida</taxon>
        <taxon>eudicotyledons</taxon>
        <taxon>Gunneridae</taxon>
        <taxon>Pentapetalae</taxon>
        <taxon>rosids</taxon>
        <taxon>fabids</taxon>
        <taxon>Malpighiales</taxon>
        <taxon>Euphorbiaceae</taxon>
        <taxon>Crotonoideae</taxon>
        <taxon>Micrandreae</taxon>
        <taxon>Hevea</taxon>
    </lineage>
</organism>
<protein>
    <submittedName>
        <fullName evidence="2">Uncharacterized protein</fullName>
    </submittedName>
</protein>
<dbReference type="EMBL" id="JARPOI010000013">
    <property type="protein sequence ID" value="KAJ9163424.1"/>
    <property type="molecule type" value="Genomic_DNA"/>
</dbReference>
<evidence type="ECO:0000313" key="2">
    <source>
        <dbReference type="EMBL" id="KAJ9163424.1"/>
    </source>
</evidence>
<evidence type="ECO:0000256" key="1">
    <source>
        <dbReference type="SAM" id="Phobius"/>
    </source>
</evidence>
<name>A0ABQ9LCK8_HEVBR</name>
<reference evidence="2" key="1">
    <citation type="journal article" date="2023" name="Plant Biotechnol. J.">
        <title>Chromosome-level wild Hevea brasiliensis genome provides new tools for genomic-assisted breeding and valuable loci to elevate rubber yield.</title>
        <authorList>
            <person name="Cheng H."/>
            <person name="Song X."/>
            <person name="Hu Y."/>
            <person name="Wu T."/>
            <person name="Yang Q."/>
            <person name="An Z."/>
            <person name="Feng S."/>
            <person name="Deng Z."/>
            <person name="Wu W."/>
            <person name="Zeng X."/>
            <person name="Tu M."/>
            <person name="Wang X."/>
            <person name="Huang H."/>
        </authorList>
    </citation>
    <scope>NUCLEOTIDE SEQUENCE</scope>
    <source>
        <strain evidence="2">MT/VB/25A 57/8</strain>
    </source>
</reference>
<gene>
    <name evidence="2" type="ORF">P3X46_023092</name>
</gene>
<keyword evidence="1" id="KW-0812">Transmembrane</keyword>
<keyword evidence="1" id="KW-0472">Membrane</keyword>
<evidence type="ECO:0000313" key="3">
    <source>
        <dbReference type="Proteomes" id="UP001174677"/>
    </source>
</evidence>
<dbReference type="PANTHER" id="PTHR33264:SF27">
    <property type="entry name" value="TRANSMEMBRANE PROTEIN"/>
    <property type="match status" value="1"/>
</dbReference>